<proteinExistence type="predicted"/>
<evidence type="ECO:0000313" key="1">
    <source>
        <dbReference type="EMBL" id="CAI9262736.1"/>
    </source>
</evidence>
<dbReference type="EMBL" id="OX465086">
    <property type="protein sequence ID" value="CAI9262736.1"/>
    <property type="molecule type" value="Genomic_DNA"/>
</dbReference>
<protein>
    <submittedName>
        <fullName evidence="1">Uncharacterized protein</fullName>
    </submittedName>
</protein>
<reference evidence="1" key="1">
    <citation type="submission" date="2023-04" db="EMBL/GenBank/DDBJ databases">
        <authorList>
            <person name="Vijverberg K."/>
            <person name="Xiong W."/>
            <person name="Schranz E."/>
        </authorList>
    </citation>
    <scope>NUCLEOTIDE SEQUENCE</scope>
</reference>
<dbReference type="Proteomes" id="UP001177003">
    <property type="component" value="Chromosome 0"/>
</dbReference>
<evidence type="ECO:0000313" key="2">
    <source>
        <dbReference type="Proteomes" id="UP001177003"/>
    </source>
</evidence>
<accession>A0AA35UPX1</accession>
<dbReference type="AlphaFoldDB" id="A0AA35UPX1"/>
<name>A0AA35UPX1_LACSI</name>
<sequence length="211" mass="24007">MTKHVYQKKKKKLLKLVICDDSREEDVVPESLIHDAESSPVQNSLVKSNAETTVNIDDFAETSVEDTTIHRGDSMKVSTPVKTIFTSPERQENRLLDAITDADRQNEKRMKAQSMSFTSNLKYLKAIVKEGHILFIQDVKKVREDVNLKIQELREDIGKEVSALQHDYSSLHQKFDIIADVVTKFVKLYESLVPKVAKTADTDVQSFANIN</sequence>
<keyword evidence="2" id="KW-1185">Reference proteome</keyword>
<gene>
    <name evidence="1" type="ORF">LSALG_LOCUS3463</name>
</gene>
<organism evidence="1 2">
    <name type="scientific">Lactuca saligna</name>
    <name type="common">Willowleaf lettuce</name>
    <dbReference type="NCBI Taxonomy" id="75948"/>
    <lineage>
        <taxon>Eukaryota</taxon>
        <taxon>Viridiplantae</taxon>
        <taxon>Streptophyta</taxon>
        <taxon>Embryophyta</taxon>
        <taxon>Tracheophyta</taxon>
        <taxon>Spermatophyta</taxon>
        <taxon>Magnoliopsida</taxon>
        <taxon>eudicotyledons</taxon>
        <taxon>Gunneridae</taxon>
        <taxon>Pentapetalae</taxon>
        <taxon>asterids</taxon>
        <taxon>campanulids</taxon>
        <taxon>Asterales</taxon>
        <taxon>Asteraceae</taxon>
        <taxon>Cichorioideae</taxon>
        <taxon>Cichorieae</taxon>
        <taxon>Lactucinae</taxon>
        <taxon>Lactuca</taxon>
    </lineage>
</organism>